<dbReference type="GO" id="GO:0016614">
    <property type="term" value="F:oxidoreductase activity, acting on CH-OH group of donors"/>
    <property type="evidence" value="ECO:0007669"/>
    <property type="project" value="UniProtKB-ARBA"/>
</dbReference>
<feature type="binding site" evidence="7">
    <location>
        <position position="160"/>
    </location>
    <ligand>
        <name>FMN</name>
        <dbReference type="ChEBI" id="CHEBI:58210"/>
    </ligand>
</feature>
<reference evidence="11" key="1">
    <citation type="submission" date="2016-10" db="EMBL/GenBank/DDBJ databases">
        <authorList>
            <person name="Varghese N."/>
            <person name="Submissions S."/>
        </authorList>
    </citation>
    <scope>NUCLEOTIDE SEQUENCE [LARGE SCALE GENOMIC DNA]</scope>
    <source>
        <strain evidence="11">DSM 24213</strain>
    </source>
</reference>
<dbReference type="PANTHER" id="PTHR10578">
    <property type="entry name" value="S -2-HYDROXY-ACID OXIDASE-RELATED"/>
    <property type="match status" value="1"/>
</dbReference>
<evidence type="ECO:0000256" key="4">
    <source>
        <dbReference type="ARBA" id="ARBA00023002"/>
    </source>
</evidence>
<feature type="active site" description="Proton acceptor" evidence="6">
    <location>
        <position position="281"/>
    </location>
</feature>
<dbReference type="InterPro" id="IPR013785">
    <property type="entry name" value="Aldolase_TIM"/>
</dbReference>
<proteinExistence type="inferred from homology"/>
<feature type="binding site" evidence="7">
    <location>
        <position position="279"/>
    </location>
    <ligand>
        <name>FMN</name>
        <dbReference type="ChEBI" id="CHEBI:58210"/>
    </ligand>
</feature>
<evidence type="ECO:0000256" key="5">
    <source>
        <dbReference type="ARBA" id="ARBA00024042"/>
    </source>
</evidence>
<evidence type="ECO:0000256" key="7">
    <source>
        <dbReference type="PIRSR" id="PIRSR000138-2"/>
    </source>
</evidence>
<evidence type="ECO:0000256" key="3">
    <source>
        <dbReference type="ARBA" id="ARBA00022643"/>
    </source>
</evidence>
<feature type="binding site" evidence="7">
    <location>
        <begin position="82"/>
        <end position="84"/>
    </location>
    <ligand>
        <name>FMN</name>
        <dbReference type="ChEBI" id="CHEBI:58210"/>
    </ligand>
</feature>
<dbReference type="CDD" id="cd02809">
    <property type="entry name" value="alpha_hydroxyacid_oxid_FMN"/>
    <property type="match status" value="1"/>
</dbReference>
<sequence length="403" mass="44279">MTDPLKGCLNIADLHRRARSRLPFPIYQYLERGADDEYSLRNNTSAFEHYQLQPRALADVSQLDTRTRVFGCDIDWPLIMAPTGMTKLFHPDGELAAVRAAARAGTLYCASTFSSVDLESIAAASPAPKMFQVYVVTDQQLNDQLIERARAAGYTAMCLTVDTVVGGNREEVARAGMNIPPKLSPKSALQFAARPRWVWNYLSRPKWDLANLSDRIRPGKDGKRDMASYLGGLLERRLNWAHAERMIRQWGGPFAIKGIMSAADARRAVEMGASALFISNHGGRQLDSTPAPIELVAEIRAAVGPKIDIIVDGGIRRGTHILKALAMGASACSVGRPYLYGLAAGGEDGAVRALQMLRSELERNMILAGCPRLSEIGPDLVRNPAPRWDPQQATTVHREHSHD</sequence>
<dbReference type="PROSITE" id="PS00557">
    <property type="entry name" value="FMN_HYDROXY_ACID_DH_1"/>
    <property type="match status" value="1"/>
</dbReference>
<dbReference type="InterPro" id="IPR037396">
    <property type="entry name" value="FMN_HAD"/>
</dbReference>
<feature type="region of interest" description="Disordered" evidence="8">
    <location>
        <begin position="378"/>
        <end position="403"/>
    </location>
</feature>
<evidence type="ECO:0000259" key="9">
    <source>
        <dbReference type="PROSITE" id="PS51349"/>
    </source>
</evidence>
<evidence type="ECO:0000313" key="11">
    <source>
        <dbReference type="Proteomes" id="UP000243629"/>
    </source>
</evidence>
<name>A0A1I4SGU2_9GAMM</name>
<dbReference type="SUPFAM" id="SSF51395">
    <property type="entry name" value="FMN-linked oxidoreductases"/>
    <property type="match status" value="1"/>
</dbReference>
<dbReference type="InterPro" id="IPR000262">
    <property type="entry name" value="FMN-dep_DH"/>
</dbReference>
<evidence type="ECO:0000256" key="2">
    <source>
        <dbReference type="ARBA" id="ARBA00022630"/>
    </source>
</evidence>
<dbReference type="AlphaFoldDB" id="A0A1I4SGU2"/>
<feature type="binding site" evidence="7">
    <location>
        <position position="169"/>
    </location>
    <ligand>
        <name>glyoxylate</name>
        <dbReference type="ChEBI" id="CHEBI:36655"/>
    </ligand>
</feature>
<gene>
    <name evidence="10" type="ORF">SAMN05216217_11027</name>
</gene>
<keyword evidence="11" id="KW-1185">Reference proteome</keyword>
<dbReference type="RefSeq" id="WP_093476336.1">
    <property type="nucleotide sequence ID" value="NZ_FOUI01000010.1"/>
</dbReference>
<keyword evidence="4" id="KW-0560">Oxidoreductase</keyword>
<dbReference type="PANTHER" id="PTHR10578:SF149">
    <property type="entry name" value="2-HYDROXYACID OXIDASE 2"/>
    <property type="match status" value="1"/>
</dbReference>
<keyword evidence="2 7" id="KW-0285">Flavoprotein</keyword>
<feature type="binding site" evidence="7">
    <location>
        <begin position="335"/>
        <end position="336"/>
    </location>
    <ligand>
        <name>FMN</name>
        <dbReference type="ChEBI" id="CHEBI:58210"/>
    </ligand>
</feature>
<dbReference type="STRING" id="1720063.SAMN05216217_11027"/>
<evidence type="ECO:0000256" key="6">
    <source>
        <dbReference type="PIRSR" id="PIRSR000138-1"/>
    </source>
</evidence>
<feature type="binding site" evidence="7">
    <location>
        <begin position="312"/>
        <end position="316"/>
    </location>
    <ligand>
        <name>FMN</name>
        <dbReference type="ChEBI" id="CHEBI:58210"/>
    </ligand>
</feature>
<dbReference type="Gene3D" id="3.20.20.70">
    <property type="entry name" value="Aldolase class I"/>
    <property type="match status" value="1"/>
</dbReference>
<feature type="binding site" evidence="7">
    <location>
        <position position="132"/>
    </location>
    <ligand>
        <name>glyoxylate</name>
        <dbReference type="ChEBI" id="CHEBI:36655"/>
    </ligand>
</feature>
<feature type="binding site" evidence="7">
    <location>
        <position position="29"/>
    </location>
    <ligand>
        <name>glyoxylate</name>
        <dbReference type="ChEBI" id="CHEBI:36655"/>
    </ligand>
</feature>
<accession>A0A1I4SGU2</accession>
<feature type="binding site" evidence="7">
    <location>
        <position position="134"/>
    </location>
    <ligand>
        <name>glyoxylate</name>
        <dbReference type="ChEBI" id="CHEBI:36655"/>
    </ligand>
</feature>
<dbReference type="InterPro" id="IPR008259">
    <property type="entry name" value="FMN_hydac_DH_AS"/>
</dbReference>
<dbReference type="Proteomes" id="UP000243629">
    <property type="component" value="Unassembled WGS sequence"/>
</dbReference>
<protein>
    <submittedName>
        <fullName evidence="10">L-lactate dehydrogenase (Cytochrome)</fullName>
    </submittedName>
</protein>
<organism evidence="10 11">
    <name type="scientific">Halopseudomonas yangmingensis</name>
    <dbReference type="NCBI Taxonomy" id="1720063"/>
    <lineage>
        <taxon>Bacteria</taxon>
        <taxon>Pseudomonadati</taxon>
        <taxon>Pseudomonadota</taxon>
        <taxon>Gammaproteobacteria</taxon>
        <taxon>Pseudomonadales</taxon>
        <taxon>Pseudomonadaceae</taxon>
        <taxon>Halopseudomonas</taxon>
    </lineage>
</organism>
<dbReference type="FunFam" id="3.20.20.70:FF:000029">
    <property type="entry name" value="L-lactate dehydrogenase"/>
    <property type="match status" value="1"/>
</dbReference>
<dbReference type="Pfam" id="PF01070">
    <property type="entry name" value="FMN_dh"/>
    <property type="match status" value="1"/>
</dbReference>
<evidence type="ECO:0000256" key="1">
    <source>
        <dbReference type="ARBA" id="ARBA00001917"/>
    </source>
</evidence>
<evidence type="ECO:0000256" key="8">
    <source>
        <dbReference type="SAM" id="MobiDB-lite"/>
    </source>
</evidence>
<dbReference type="EMBL" id="FOUI01000010">
    <property type="protein sequence ID" value="SFM63642.1"/>
    <property type="molecule type" value="Genomic_DNA"/>
</dbReference>
<evidence type="ECO:0000313" key="10">
    <source>
        <dbReference type="EMBL" id="SFM63642.1"/>
    </source>
</evidence>
<dbReference type="InterPro" id="IPR012133">
    <property type="entry name" value="Alpha-hydoxy_acid_DH_FMN"/>
</dbReference>
<comment type="similarity">
    <text evidence="5">Belongs to the FMN-dependent alpha-hydroxy acid dehydrogenase family.</text>
</comment>
<comment type="cofactor">
    <cofactor evidence="1">
        <name>FMN</name>
        <dbReference type="ChEBI" id="CHEBI:58210"/>
    </cofactor>
</comment>
<dbReference type="GO" id="GO:0010181">
    <property type="term" value="F:FMN binding"/>
    <property type="evidence" value="ECO:0007669"/>
    <property type="project" value="InterPro"/>
</dbReference>
<dbReference type="OrthoDB" id="9770452at2"/>
<dbReference type="PROSITE" id="PS51349">
    <property type="entry name" value="FMN_HYDROXY_ACID_DH_2"/>
    <property type="match status" value="1"/>
</dbReference>
<dbReference type="PIRSF" id="PIRSF000138">
    <property type="entry name" value="Al-hdrx_acd_dh"/>
    <property type="match status" value="1"/>
</dbReference>
<feature type="binding site" evidence="7">
    <location>
        <position position="284"/>
    </location>
    <ligand>
        <name>glyoxylate</name>
        <dbReference type="ChEBI" id="CHEBI:36655"/>
    </ligand>
</feature>
<keyword evidence="3 7" id="KW-0288">FMN</keyword>
<feature type="binding site" evidence="7">
    <location>
        <position position="281"/>
    </location>
    <ligand>
        <name>glyoxylate</name>
        <dbReference type="ChEBI" id="CHEBI:36655"/>
    </ligand>
</feature>
<feature type="domain" description="FMN hydroxy acid dehydrogenase" evidence="9">
    <location>
        <begin position="3"/>
        <end position="386"/>
    </location>
</feature>
<feature type="binding site" evidence="7">
    <location>
        <position position="257"/>
    </location>
    <ligand>
        <name>FMN</name>
        <dbReference type="ChEBI" id="CHEBI:58210"/>
    </ligand>
</feature>
<feature type="binding site" evidence="7">
    <location>
        <position position="111"/>
    </location>
    <ligand>
        <name>FMN</name>
        <dbReference type="ChEBI" id="CHEBI:58210"/>
    </ligand>
</feature>